<dbReference type="PROSITE" id="PS50110">
    <property type="entry name" value="RESPONSE_REGULATORY"/>
    <property type="match status" value="1"/>
</dbReference>
<feature type="domain" description="Response regulatory" evidence="8">
    <location>
        <begin position="2"/>
        <end position="115"/>
    </location>
</feature>
<evidence type="ECO:0000259" key="9">
    <source>
        <dbReference type="PROSITE" id="PS51755"/>
    </source>
</evidence>
<dbReference type="Gene3D" id="1.10.10.10">
    <property type="entry name" value="Winged helix-like DNA-binding domain superfamily/Winged helix DNA-binding domain"/>
    <property type="match status" value="1"/>
</dbReference>
<dbReference type="RefSeq" id="WP_075444205.1">
    <property type="nucleotide sequence ID" value="NZ_FOQK01000015.1"/>
</dbReference>
<dbReference type="PROSITE" id="PS51755">
    <property type="entry name" value="OMPR_PHOB"/>
    <property type="match status" value="1"/>
</dbReference>
<evidence type="ECO:0000313" key="11">
    <source>
        <dbReference type="Proteomes" id="UP000183639"/>
    </source>
</evidence>
<dbReference type="InterPro" id="IPR016032">
    <property type="entry name" value="Sig_transdc_resp-reg_C-effctor"/>
</dbReference>
<gene>
    <name evidence="10" type="ORF">SAMN04487861_11562</name>
</gene>
<evidence type="ECO:0000256" key="4">
    <source>
        <dbReference type="ARBA" id="ARBA00023125"/>
    </source>
</evidence>
<organism evidence="10 11">
    <name type="scientific">Selenomonas ruminantium</name>
    <dbReference type="NCBI Taxonomy" id="971"/>
    <lineage>
        <taxon>Bacteria</taxon>
        <taxon>Bacillati</taxon>
        <taxon>Bacillota</taxon>
        <taxon>Negativicutes</taxon>
        <taxon>Selenomonadales</taxon>
        <taxon>Selenomonadaceae</taxon>
        <taxon>Selenomonas</taxon>
    </lineage>
</organism>
<dbReference type="FunFam" id="1.10.10.10:FF:000018">
    <property type="entry name" value="DNA-binding response regulator ResD"/>
    <property type="match status" value="1"/>
</dbReference>
<dbReference type="CDD" id="cd00383">
    <property type="entry name" value="trans_reg_C"/>
    <property type="match status" value="1"/>
</dbReference>
<dbReference type="SUPFAM" id="SSF52172">
    <property type="entry name" value="CheY-like"/>
    <property type="match status" value="1"/>
</dbReference>
<evidence type="ECO:0000256" key="7">
    <source>
        <dbReference type="PROSITE-ProRule" id="PRU01091"/>
    </source>
</evidence>
<evidence type="ECO:0000256" key="3">
    <source>
        <dbReference type="ARBA" id="ARBA00023015"/>
    </source>
</evidence>
<evidence type="ECO:0000313" key="10">
    <source>
        <dbReference type="EMBL" id="SFI11505.1"/>
    </source>
</evidence>
<keyword evidence="1 6" id="KW-0597">Phosphoprotein</keyword>
<reference evidence="10 11" key="1">
    <citation type="submission" date="2016-10" db="EMBL/GenBank/DDBJ databases">
        <authorList>
            <person name="de Groot N.N."/>
        </authorList>
    </citation>
    <scope>NUCLEOTIDE SEQUENCE [LARGE SCALE GENOMIC DNA]</scope>
    <source>
        <strain evidence="10 11">Z108</strain>
    </source>
</reference>
<dbReference type="InterPro" id="IPR001867">
    <property type="entry name" value="OmpR/PhoB-type_DNA-bd"/>
</dbReference>
<dbReference type="AlphaFoldDB" id="A0A1I3FJU4"/>
<dbReference type="GO" id="GO:0006355">
    <property type="term" value="P:regulation of DNA-templated transcription"/>
    <property type="evidence" value="ECO:0007669"/>
    <property type="project" value="InterPro"/>
</dbReference>
<dbReference type="SMART" id="SM00448">
    <property type="entry name" value="REC"/>
    <property type="match status" value="1"/>
</dbReference>
<dbReference type="InterPro" id="IPR036388">
    <property type="entry name" value="WH-like_DNA-bd_sf"/>
</dbReference>
<dbReference type="FunFam" id="3.40.50.2300:FF:000001">
    <property type="entry name" value="DNA-binding response regulator PhoB"/>
    <property type="match status" value="1"/>
</dbReference>
<dbReference type="Proteomes" id="UP000183639">
    <property type="component" value="Unassembled WGS sequence"/>
</dbReference>
<keyword evidence="4 7" id="KW-0238">DNA-binding</keyword>
<dbReference type="Pfam" id="PF00072">
    <property type="entry name" value="Response_reg"/>
    <property type="match status" value="1"/>
</dbReference>
<dbReference type="Gene3D" id="3.40.50.2300">
    <property type="match status" value="1"/>
</dbReference>
<protein>
    <submittedName>
        <fullName evidence="10">Two component transcriptional regulator, winged helix family</fullName>
    </submittedName>
</protein>
<dbReference type="SUPFAM" id="SSF46894">
    <property type="entry name" value="C-terminal effector domain of the bipartite response regulators"/>
    <property type="match status" value="1"/>
</dbReference>
<dbReference type="PANTHER" id="PTHR48111:SF40">
    <property type="entry name" value="PHOSPHATE REGULON TRANSCRIPTIONAL REGULATORY PROTEIN PHOB"/>
    <property type="match status" value="1"/>
</dbReference>
<evidence type="ECO:0000259" key="8">
    <source>
        <dbReference type="PROSITE" id="PS50110"/>
    </source>
</evidence>
<dbReference type="Gene3D" id="6.10.250.690">
    <property type="match status" value="1"/>
</dbReference>
<dbReference type="Pfam" id="PF00486">
    <property type="entry name" value="Trans_reg_C"/>
    <property type="match status" value="1"/>
</dbReference>
<accession>A0A1I3FJU4</accession>
<dbReference type="EMBL" id="FOQK01000015">
    <property type="protein sequence ID" value="SFI11505.1"/>
    <property type="molecule type" value="Genomic_DNA"/>
</dbReference>
<dbReference type="SMART" id="SM00862">
    <property type="entry name" value="Trans_reg_C"/>
    <property type="match status" value="1"/>
</dbReference>
<feature type="domain" description="OmpR/PhoB-type" evidence="9">
    <location>
        <begin position="125"/>
        <end position="224"/>
    </location>
</feature>
<dbReference type="InterPro" id="IPR039420">
    <property type="entry name" value="WalR-like"/>
</dbReference>
<sequence length="226" mass="25322">MKLLLADDNEAIRDILDNFARAAGYETVMAADGEQAWQLFCTEDIDLILLDVMMPKLDGFAVCRKIRECSDVPIIMITARGEDYDRIMGLEIGADDYVVKPFSAPEVMARVKAILRRLSRSGDAGQGRQYGNLVFQEESGRVLVAGKTVRLTHKEADLLLLFTANPGQLFSRDKLLDKIWGMDYTGDTRTVDTHIRRLRAKLEQAGLSGCAIGTVWGRGYRWEVMS</sequence>
<keyword evidence="3" id="KW-0805">Transcription regulation</keyword>
<dbReference type="GO" id="GO:0000156">
    <property type="term" value="F:phosphorelay response regulator activity"/>
    <property type="evidence" value="ECO:0007669"/>
    <property type="project" value="TreeGrafter"/>
</dbReference>
<dbReference type="InterPro" id="IPR001789">
    <property type="entry name" value="Sig_transdc_resp-reg_receiver"/>
</dbReference>
<dbReference type="PANTHER" id="PTHR48111">
    <property type="entry name" value="REGULATOR OF RPOS"/>
    <property type="match status" value="1"/>
</dbReference>
<dbReference type="GO" id="GO:0005829">
    <property type="term" value="C:cytosol"/>
    <property type="evidence" value="ECO:0007669"/>
    <property type="project" value="TreeGrafter"/>
</dbReference>
<dbReference type="CDD" id="cd17574">
    <property type="entry name" value="REC_OmpR"/>
    <property type="match status" value="1"/>
</dbReference>
<dbReference type="InterPro" id="IPR011006">
    <property type="entry name" value="CheY-like_superfamily"/>
</dbReference>
<evidence type="ECO:0000256" key="6">
    <source>
        <dbReference type="PROSITE-ProRule" id="PRU00169"/>
    </source>
</evidence>
<evidence type="ECO:0000256" key="1">
    <source>
        <dbReference type="ARBA" id="ARBA00022553"/>
    </source>
</evidence>
<feature type="DNA-binding region" description="OmpR/PhoB-type" evidence="7">
    <location>
        <begin position="125"/>
        <end position="224"/>
    </location>
</feature>
<name>A0A1I3FJU4_SELRU</name>
<dbReference type="GO" id="GO:0000976">
    <property type="term" value="F:transcription cis-regulatory region binding"/>
    <property type="evidence" value="ECO:0007669"/>
    <property type="project" value="TreeGrafter"/>
</dbReference>
<dbReference type="GO" id="GO:0032993">
    <property type="term" value="C:protein-DNA complex"/>
    <property type="evidence" value="ECO:0007669"/>
    <property type="project" value="TreeGrafter"/>
</dbReference>
<keyword evidence="2" id="KW-0902">Two-component regulatory system</keyword>
<keyword evidence="5" id="KW-0804">Transcription</keyword>
<evidence type="ECO:0000256" key="2">
    <source>
        <dbReference type="ARBA" id="ARBA00023012"/>
    </source>
</evidence>
<feature type="modified residue" description="4-aspartylphosphate" evidence="6">
    <location>
        <position position="51"/>
    </location>
</feature>
<evidence type="ECO:0000256" key="5">
    <source>
        <dbReference type="ARBA" id="ARBA00023163"/>
    </source>
</evidence>
<dbReference type="OrthoDB" id="25887at2"/>
<proteinExistence type="predicted"/>